<feature type="chain" id="PRO_5017566336" evidence="7">
    <location>
        <begin position="23"/>
        <end position="544"/>
    </location>
</feature>
<dbReference type="PANTHER" id="PTHR46630:SF1">
    <property type="entry name" value="TETRATRICOPEPTIDE REPEAT PROTEIN 29"/>
    <property type="match status" value="1"/>
</dbReference>
<dbReference type="InterPro" id="IPR051476">
    <property type="entry name" value="Bac_ResReg_Asp_Phosphatase"/>
</dbReference>
<evidence type="ECO:0000256" key="1">
    <source>
        <dbReference type="ARBA" id="ARBA00004496"/>
    </source>
</evidence>
<dbReference type="Gene3D" id="1.10.10.10">
    <property type="entry name" value="Winged helix-like DNA-binding domain superfamily/Winged helix DNA-binding domain"/>
    <property type="match status" value="1"/>
</dbReference>
<comment type="caution">
    <text evidence="8">The sequence shown here is derived from an EMBL/GenBank/DDBJ whole genome shotgun (WGS) entry which is preliminary data.</text>
</comment>
<sequence length="544" mass="63962">MHKKRRLYIKCIALLMAIHSYAQVETPEALDVQIEEGIALMFQKEHSQSIELLITTETIAKKNEWYEQVFRSTLNIGSNYYLLSDFGEAVLYYLRAYEVAIEHLDSRQEMTVLNNIGILYFQEEDLVQAKDYFFKAYQKAKDIEDEVKVGYYAVNLALVSNKMKAPDSAQSYIEEAFPLLKNEPKVLVQGKMAQSEMYLLKKQYAKSEAIALNLLQKFQDISQVENKVFILFVLAKINEEQNRLDKALHYVIEARYTQVGIENRSEIYGYLSNLYGKMGMLEKALVYKDSVIMASDSLTTTRNRKLFETEKVKFQIQNYQHELSESKEILKQERRFFYSIIGITVLSMGFILWVFRSNSIKHRQRKTIVELELAKEKSDYLLIQKQLREQETLALLEQERFKNELEVKNRKLTAKALSLSSKNDLIEEVVQSLSQNTLISENPELKQHIRELKKHLKTDTQWDSFFTHFEEINQGFLDRLRRKHEKLTPSDIRYITYLYMNLSNKEIASLLNITPQSCRKRKERLSNKLNIPEDTTLHNYLSMI</sequence>
<evidence type="ECO:0000313" key="8">
    <source>
        <dbReference type="EMBL" id="REE25452.1"/>
    </source>
</evidence>
<reference evidence="8 9" key="1">
    <citation type="submission" date="2018-07" db="EMBL/GenBank/DDBJ databases">
        <title>Genomic Encyclopedia of Type Strains, Phase III (KMG-III): the genomes of soil and plant-associated and newly described type strains.</title>
        <authorList>
            <person name="Whitman W."/>
        </authorList>
    </citation>
    <scope>NUCLEOTIDE SEQUENCE [LARGE SCALE GENOMIC DNA]</scope>
    <source>
        <strain evidence="8 9">CECT 7948</strain>
    </source>
</reference>
<dbReference type="InterPro" id="IPR011990">
    <property type="entry name" value="TPR-like_helical_dom_sf"/>
</dbReference>
<comment type="subcellular location">
    <subcellularLocation>
        <location evidence="1">Cytoplasm</location>
    </subcellularLocation>
</comment>
<keyword evidence="7" id="KW-0732">Signal</keyword>
<evidence type="ECO:0000256" key="7">
    <source>
        <dbReference type="SAM" id="SignalP"/>
    </source>
</evidence>
<name>A0A3D9MZ34_9FLAO</name>
<evidence type="ECO:0000256" key="6">
    <source>
        <dbReference type="SAM" id="Phobius"/>
    </source>
</evidence>
<dbReference type="SUPFAM" id="SSF48452">
    <property type="entry name" value="TPR-like"/>
    <property type="match status" value="1"/>
</dbReference>
<dbReference type="OrthoDB" id="614964at2"/>
<dbReference type="SUPFAM" id="SSF46894">
    <property type="entry name" value="C-terminal effector domain of the bipartite response regulators"/>
    <property type="match status" value="1"/>
</dbReference>
<evidence type="ECO:0000256" key="3">
    <source>
        <dbReference type="ARBA" id="ARBA00022737"/>
    </source>
</evidence>
<organism evidence="8 9">
    <name type="scientific">Winogradskyella pacifica</name>
    <dbReference type="NCBI Taxonomy" id="664642"/>
    <lineage>
        <taxon>Bacteria</taxon>
        <taxon>Pseudomonadati</taxon>
        <taxon>Bacteroidota</taxon>
        <taxon>Flavobacteriia</taxon>
        <taxon>Flavobacteriales</taxon>
        <taxon>Flavobacteriaceae</taxon>
        <taxon>Winogradskyella</taxon>
    </lineage>
</organism>
<keyword evidence="4" id="KW-0802">TPR repeat</keyword>
<keyword evidence="2" id="KW-0963">Cytoplasm</keyword>
<dbReference type="SMART" id="SM00028">
    <property type="entry name" value="TPR"/>
    <property type="match status" value="3"/>
</dbReference>
<evidence type="ECO:0000256" key="4">
    <source>
        <dbReference type="ARBA" id="ARBA00022803"/>
    </source>
</evidence>
<keyword evidence="6" id="KW-1133">Transmembrane helix</keyword>
<comment type="similarity">
    <text evidence="5">Belongs to the Rap family.</text>
</comment>
<dbReference type="GO" id="GO:0006355">
    <property type="term" value="P:regulation of DNA-templated transcription"/>
    <property type="evidence" value="ECO:0007669"/>
    <property type="project" value="InterPro"/>
</dbReference>
<dbReference type="PANTHER" id="PTHR46630">
    <property type="entry name" value="TETRATRICOPEPTIDE REPEAT PROTEIN 29"/>
    <property type="match status" value="1"/>
</dbReference>
<protein>
    <submittedName>
        <fullName evidence="8">Uncharacterized protein</fullName>
    </submittedName>
</protein>
<dbReference type="RefSeq" id="WP_147298320.1">
    <property type="nucleotide sequence ID" value="NZ_QREI01000002.1"/>
</dbReference>
<dbReference type="EMBL" id="QREI01000002">
    <property type="protein sequence ID" value="REE25452.1"/>
    <property type="molecule type" value="Genomic_DNA"/>
</dbReference>
<feature type="signal peptide" evidence="7">
    <location>
        <begin position="1"/>
        <end position="22"/>
    </location>
</feature>
<evidence type="ECO:0000256" key="2">
    <source>
        <dbReference type="ARBA" id="ARBA00022490"/>
    </source>
</evidence>
<keyword evidence="6" id="KW-0812">Transmembrane</keyword>
<dbReference type="InterPro" id="IPR019734">
    <property type="entry name" value="TPR_rpt"/>
</dbReference>
<evidence type="ECO:0000256" key="5">
    <source>
        <dbReference type="ARBA" id="ARBA00038253"/>
    </source>
</evidence>
<dbReference type="Gene3D" id="1.25.40.10">
    <property type="entry name" value="Tetratricopeptide repeat domain"/>
    <property type="match status" value="1"/>
</dbReference>
<dbReference type="InterPro" id="IPR016032">
    <property type="entry name" value="Sig_transdc_resp-reg_C-effctor"/>
</dbReference>
<keyword evidence="6" id="KW-0472">Membrane</keyword>
<keyword evidence="9" id="KW-1185">Reference proteome</keyword>
<dbReference type="AlphaFoldDB" id="A0A3D9MZ34"/>
<evidence type="ECO:0000313" key="9">
    <source>
        <dbReference type="Proteomes" id="UP000256919"/>
    </source>
</evidence>
<keyword evidence="3" id="KW-0677">Repeat</keyword>
<accession>A0A3D9MZ34</accession>
<dbReference type="GO" id="GO:0005737">
    <property type="term" value="C:cytoplasm"/>
    <property type="evidence" value="ECO:0007669"/>
    <property type="project" value="UniProtKB-SubCell"/>
</dbReference>
<dbReference type="InterPro" id="IPR036388">
    <property type="entry name" value="WH-like_DNA-bd_sf"/>
</dbReference>
<proteinExistence type="inferred from homology"/>
<feature type="transmembrane region" description="Helical" evidence="6">
    <location>
        <begin position="336"/>
        <end position="355"/>
    </location>
</feature>
<dbReference type="GO" id="GO:0003677">
    <property type="term" value="F:DNA binding"/>
    <property type="evidence" value="ECO:0007669"/>
    <property type="project" value="InterPro"/>
</dbReference>
<gene>
    <name evidence="8" type="ORF">DFQ09_10241</name>
</gene>
<dbReference type="Proteomes" id="UP000256919">
    <property type="component" value="Unassembled WGS sequence"/>
</dbReference>